<dbReference type="InterPro" id="IPR039896">
    <property type="entry name" value="Red-like"/>
</dbReference>
<feature type="transmembrane region" description="Helical" evidence="2">
    <location>
        <begin position="120"/>
        <end position="139"/>
    </location>
</feature>
<accession>A0A183IV64</accession>
<protein>
    <submittedName>
        <fullName evidence="6">RED_C domain-containing protein</fullName>
    </submittedName>
</protein>
<evidence type="ECO:0000313" key="6">
    <source>
        <dbReference type="WBParaSite" id="SBAD_0000779601-mRNA-1"/>
    </source>
</evidence>
<feature type="region of interest" description="Disordered" evidence="1">
    <location>
        <begin position="1"/>
        <end position="20"/>
    </location>
</feature>
<reference evidence="4 5" key="2">
    <citation type="submission" date="2018-11" db="EMBL/GenBank/DDBJ databases">
        <authorList>
            <consortium name="Pathogen Informatics"/>
        </authorList>
    </citation>
    <scope>NUCLEOTIDE SEQUENCE [LARGE SCALE GENOMIC DNA]</scope>
</reference>
<keyword evidence="2" id="KW-0812">Transmembrane</keyword>
<dbReference type="Pfam" id="PF07807">
    <property type="entry name" value="RED_C"/>
    <property type="match status" value="1"/>
</dbReference>
<sequence length="171" mass="20134">MRTNSSDNTRHGLKLEIGNGPESYAECYPGELEFYDAAGDSDEEVDYSKMDLGNKKGPVKRWDFDTEQEYEDYMSNREALPKAAFQYGVKMNDGRRTRKVPGAKTERDEKAKLDRQWQKISKVLPINFLYLCMIFYRLFQNEKKWTCKLTLYLLRYLVIFSGEETSKKARF</sequence>
<evidence type="ECO:0000256" key="1">
    <source>
        <dbReference type="SAM" id="MobiDB-lite"/>
    </source>
</evidence>
<evidence type="ECO:0000259" key="3">
    <source>
        <dbReference type="Pfam" id="PF07807"/>
    </source>
</evidence>
<dbReference type="AlphaFoldDB" id="A0A183IV64"/>
<evidence type="ECO:0000313" key="4">
    <source>
        <dbReference type="EMBL" id="VDP13367.1"/>
    </source>
</evidence>
<dbReference type="OrthoDB" id="3366823at2759"/>
<feature type="domain" description="Protein RED C-terminal" evidence="3">
    <location>
        <begin position="24"/>
        <end position="124"/>
    </location>
</feature>
<keyword evidence="5" id="KW-1185">Reference proteome</keyword>
<evidence type="ECO:0000313" key="5">
    <source>
        <dbReference type="Proteomes" id="UP000270296"/>
    </source>
</evidence>
<proteinExistence type="predicted"/>
<evidence type="ECO:0000256" key="2">
    <source>
        <dbReference type="SAM" id="Phobius"/>
    </source>
</evidence>
<reference evidence="6" key="1">
    <citation type="submission" date="2016-06" db="UniProtKB">
        <authorList>
            <consortium name="WormBaseParasite"/>
        </authorList>
    </citation>
    <scope>IDENTIFICATION</scope>
</reference>
<gene>
    <name evidence="4" type="ORF">SBAD_LOCUS7511</name>
</gene>
<dbReference type="WBParaSite" id="SBAD_0000779601-mRNA-1">
    <property type="protein sequence ID" value="SBAD_0000779601-mRNA-1"/>
    <property type="gene ID" value="SBAD_0000779601"/>
</dbReference>
<dbReference type="InterPro" id="IPR012492">
    <property type="entry name" value="RED_C"/>
</dbReference>
<dbReference type="EMBL" id="UZAM01010692">
    <property type="protein sequence ID" value="VDP13367.1"/>
    <property type="molecule type" value="Genomic_DNA"/>
</dbReference>
<organism evidence="6">
    <name type="scientific">Soboliphyme baturini</name>
    <dbReference type="NCBI Taxonomy" id="241478"/>
    <lineage>
        <taxon>Eukaryota</taxon>
        <taxon>Metazoa</taxon>
        <taxon>Ecdysozoa</taxon>
        <taxon>Nematoda</taxon>
        <taxon>Enoplea</taxon>
        <taxon>Dorylaimia</taxon>
        <taxon>Dioctophymatida</taxon>
        <taxon>Dioctophymatoidea</taxon>
        <taxon>Soboliphymatidae</taxon>
        <taxon>Soboliphyme</taxon>
    </lineage>
</organism>
<keyword evidence="2" id="KW-0472">Membrane</keyword>
<dbReference type="Proteomes" id="UP000270296">
    <property type="component" value="Unassembled WGS sequence"/>
</dbReference>
<name>A0A183IV64_9BILA</name>
<dbReference type="PANTHER" id="PTHR12765">
    <property type="entry name" value="RED PROTEIN IK FACTOR CYTOKINE IK"/>
    <property type="match status" value="1"/>
</dbReference>
<keyword evidence="2" id="KW-1133">Transmembrane helix</keyword>